<comment type="caution">
    <text evidence="1">The sequence shown here is derived from an EMBL/GenBank/DDBJ whole genome shotgun (WGS) entry which is preliminary data.</text>
</comment>
<dbReference type="PROSITE" id="PS51257">
    <property type="entry name" value="PROKAR_LIPOPROTEIN"/>
    <property type="match status" value="1"/>
</dbReference>
<reference evidence="1" key="1">
    <citation type="submission" date="2023-07" db="EMBL/GenBank/DDBJ databases">
        <title>Genomic Encyclopedia of Type Strains, Phase IV (KMG-IV): sequencing the most valuable type-strain genomes for metagenomic binning, comparative biology and taxonomic classification.</title>
        <authorList>
            <person name="Goeker M."/>
        </authorList>
    </citation>
    <scope>NUCLEOTIDE SEQUENCE</scope>
    <source>
        <strain evidence="1">DSM 26174</strain>
    </source>
</reference>
<accession>A0AAE3XSS1</accession>
<protein>
    <recommendedName>
        <fullName evidence="3">Lipoprotein</fullName>
    </recommendedName>
</protein>
<evidence type="ECO:0000313" key="1">
    <source>
        <dbReference type="EMBL" id="MDR6242103.1"/>
    </source>
</evidence>
<evidence type="ECO:0008006" key="3">
    <source>
        <dbReference type="Google" id="ProtNLM"/>
    </source>
</evidence>
<dbReference type="EMBL" id="JAVDQD010000021">
    <property type="protein sequence ID" value="MDR6242103.1"/>
    <property type="molecule type" value="Genomic_DNA"/>
</dbReference>
<proteinExistence type="predicted"/>
<keyword evidence="2" id="KW-1185">Reference proteome</keyword>
<dbReference type="AlphaFoldDB" id="A0AAE3XSS1"/>
<evidence type="ECO:0000313" key="2">
    <source>
        <dbReference type="Proteomes" id="UP001185092"/>
    </source>
</evidence>
<gene>
    <name evidence="1" type="ORF">HNQ88_005200</name>
</gene>
<sequence>MSSLLKSEIKLFFCFIILFVILGCSKENVIRGNYIQKTDYFADSIIIKFDSSVFYYKNKGLTGDKKGRLISDSLIIFEKDLYDKEKMDFYISYDTFPYEFMRNKIIFRDKKYLKIK</sequence>
<dbReference type="Proteomes" id="UP001185092">
    <property type="component" value="Unassembled WGS sequence"/>
</dbReference>
<organism evidence="1 2">
    <name type="scientific">Aureibacter tunicatorum</name>
    <dbReference type="NCBI Taxonomy" id="866807"/>
    <lineage>
        <taxon>Bacteria</taxon>
        <taxon>Pseudomonadati</taxon>
        <taxon>Bacteroidota</taxon>
        <taxon>Cytophagia</taxon>
        <taxon>Cytophagales</taxon>
        <taxon>Persicobacteraceae</taxon>
        <taxon>Aureibacter</taxon>
    </lineage>
</organism>
<dbReference type="RefSeq" id="WP_309943487.1">
    <property type="nucleotide sequence ID" value="NZ_AP025305.1"/>
</dbReference>
<name>A0AAE3XSS1_9BACT</name>